<dbReference type="AlphaFoldDB" id="A0A641AMX5"/>
<evidence type="ECO:0000313" key="1">
    <source>
        <dbReference type="EMBL" id="KAA1378216.1"/>
    </source>
</evidence>
<dbReference type="EMBL" id="SDPP02000002">
    <property type="protein sequence ID" value="KAA1378216.1"/>
    <property type="molecule type" value="Genomic_DNA"/>
</dbReference>
<proteinExistence type="predicted"/>
<name>A0A641AMX5_9ACTN</name>
<dbReference type="Gene3D" id="1.10.287.1060">
    <property type="entry name" value="ESAT-6-like"/>
    <property type="match status" value="1"/>
</dbReference>
<accession>A0A641AMX5</accession>
<evidence type="ECO:0000313" key="2">
    <source>
        <dbReference type="Proteomes" id="UP001515100"/>
    </source>
</evidence>
<keyword evidence="2" id="KW-1185">Reference proteome</keyword>
<reference evidence="1" key="1">
    <citation type="submission" date="2019-09" db="EMBL/GenBank/DDBJ databases">
        <authorList>
            <person name="Li J."/>
        </authorList>
    </citation>
    <scope>NUCLEOTIDE SEQUENCE [LARGE SCALE GENOMIC DNA]</scope>
    <source>
        <strain evidence="1">NRBC 14897</strain>
    </source>
</reference>
<organism evidence="1 2">
    <name type="scientific">Aeromicrobium fastidiosum</name>
    <dbReference type="NCBI Taxonomy" id="52699"/>
    <lineage>
        <taxon>Bacteria</taxon>
        <taxon>Bacillati</taxon>
        <taxon>Actinomycetota</taxon>
        <taxon>Actinomycetes</taxon>
        <taxon>Propionibacteriales</taxon>
        <taxon>Nocardioidaceae</taxon>
        <taxon>Aeromicrobium</taxon>
    </lineage>
</organism>
<gene>
    <name evidence="1" type="ORF">ESP62_007495</name>
</gene>
<comment type="caution">
    <text evidence="1">The sequence shown here is derived from an EMBL/GenBank/DDBJ whole genome shotgun (WGS) entry which is preliminary data.</text>
</comment>
<dbReference type="RefSeq" id="WP_129183104.1">
    <property type="nucleotide sequence ID" value="NZ_JAGIOG010000001.1"/>
</dbReference>
<protein>
    <recommendedName>
        <fullName evidence="3">ESX-1 secretion-associated protein</fullName>
    </recommendedName>
</protein>
<dbReference type="Proteomes" id="UP001515100">
    <property type="component" value="Unassembled WGS sequence"/>
</dbReference>
<evidence type="ECO:0008006" key="3">
    <source>
        <dbReference type="Google" id="ProtNLM"/>
    </source>
</evidence>
<sequence>MTLDFDGDAVRGLGRDTRRLADSLAIEAQGAETSLSNVSSGTSQDDVKSAVDDLLRTLKSAHTGVVEGLRGFGTELEMTADVVEATDRELASRVPTDD</sequence>